<evidence type="ECO:0000259" key="2">
    <source>
        <dbReference type="Pfam" id="PF04909"/>
    </source>
</evidence>
<feature type="domain" description="Amidohydrolase-related" evidence="2">
    <location>
        <begin position="129"/>
        <end position="381"/>
    </location>
</feature>
<name>W4LTE6_ENTF1</name>
<dbReference type="SUPFAM" id="SSF51556">
    <property type="entry name" value="Metallo-dependent hydrolases"/>
    <property type="match status" value="1"/>
</dbReference>
<accession>W4LTE6</accession>
<sequence>MAAHDSSAQSYKSYKMVSSDSHIMEPPDLWAERLDVKFRDRAPHVVREAGGDYWYVDGIRTNSFQGGAQFGKRFDNPEALRPGARFDDVLPGAYIPDEHVKDNEADGIHVSILYPTEGLTLYSVPDSELLSATFRAYNDWIADFCSSHPNRLKGIAMIDVDDIPGDIAELERTRKLGLAGAMITVYPHPEHAYSRPEYEPFWAAAQDLGMPLSMHITTNRPSPHMPAHNSLTEDPVDLANADHWVRMSLGHMIFAGVFERYPRLYVGTVEHELSWVPHFIDRIDYTYTQRARRDHWIRFQDGAVPSDFFHRNVFLSFQEDDIGIQDRERIGIDQLMWGSDYPHTEGTYPRSQEVLEQILAGVPDLERQKITSSNVARLYQLDIE</sequence>
<dbReference type="GO" id="GO:0016787">
    <property type="term" value="F:hydrolase activity"/>
    <property type="evidence" value="ECO:0007669"/>
    <property type="project" value="InterPro"/>
</dbReference>
<evidence type="ECO:0000313" key="3">
    <source>
        <dbReference type="EMBL" id="ETX01304.1"/>
    </source>
</evidence>
<evidence type="ECO:0000313" key="4">
    <source>
        <dbReference type="Proteomes" id="UP000019141"/>
    </source>
</evidence>
<dbReference type="AlphaFoldDB" id="W4LTE6"/>
<dbReference type="InterPro" id="IPR032466">
    <property type="entry name" value="Metal_Hydrolase"/>
</dbReference>
<keyword evidence="4" id="KW-1185">Reference proteome</keyword>
<dbReference type="EMBL" id="AZHW01000248">
    <property type="protein sequence ID" value="ETX01304.1"/>
    <property type="molecule type" value="Genomic_DNA"/>
</dbReference>
<dbReference type="GO" id="GO:0005829">
    <property type="term" value="C:cytosol"/>
    <property type="evidence" value="ECO:0007669"/>
    <property type="project" value="TreeGrafter"/>
</dbReference>
<keyword evidence="1" id="KW-0456">Lyase</keyword>
<comment type="caution">
    <text evidence="3">The sequence shown here is derived from an EMBL/GenBank/DDBJ whole genome shotgun (WGS) entry which is preliminary data.</text>
</comment>
<reference evidence="3 4" key="1">
    <citation type="journal article" date="2014" name="Nature">
        <title>An environmental bacterial taxon with a large and distinct metabolic repertoire.</title>
        <authorList>
            <person name="Wilson M.C."/>
            <person name="Mori T."/>
            <person name="Ruckert C."/>
            <person name="Uria A.R."/>
            <person name="Helf M.J."/>
            <person name="Takada K."/>
            <person name="Gernert C."/>
            <person name="Steffens U.A."/>
            <person name="Heycke N."/>
            <person name="Schmitt S."/>
            <person name="Rinke C."/>
            <person name="Helfrich E.J."/>
            <person name="Brachmann A.O."/>
            <person name="Gurgui C."/>
            <person name="Wakimoto T."/>
            <person name="Kracht M."/>
            <person name="Crusemann M."/>
            <person name="Hentschel U."/>
            <person name="Abe I."/>
            <person name="Matsunaga S."/>
            <person name="Kalinowski J."/>
            <person name="Takeyama H."/>
            <person name="Piel J."/>
        </authorList>
    </citation>
    <scope>NUCLEOTIDE SEQUENCE [LARGE SCALE GENOMIC DNA]</scope>
    <source>
        <strain evidence="4">TSY1</strain>
    </source>
</reference>
<dbReference type="Proteomes" id="UP000019141">
    <property type="component" value="Unassembled WGS sequence"/>
</dbReference>
<dbReference type="Gene3D" id="3.20.20.140">
    <property type="entry name" value="Metal-dependent hydrolases"/>
    <property type="match status" value="1"/>
</dbReference>
<dbReference type="GO" id="GO:0016831">
    <property type="term" value="F:carboxy-lyase activity"/>
    <property type="evidence" value="ECO:0007669"/>
    <property type="project" value="InterPro"/>
</dbReference>
<protein>
    <recommendedName>
        <fullName evidence="2">Amidohydrolase-related domain-containing protein</fullName>
    </recommendedName>
</protein>
<dbReference type="PANTHER" id="PTHR21240">
    <property type="entry name" value="2-AMINO-3-CARBOXYLMUCONATE-6-SEMIALDEHYDE DECARBOXYLASE"/>
    <property type="match status" value="1"/>
</dbReference>
<dbReference type="InterPro" id="IPR032465">
    <property type="entry name" value="ACMSD"/>
</dbReference>
<dbReference type="HOGENOM" id="CLU_039329_0_0_7"/>
<dbReference type="GO" id="GO:0019748">
    <property type="term" value="P:secondary metabolic process"/>
    <property type="evidence" value="ECO:0007669"/>
    <property type="project" value="TreeGrafter"/>
</dbReference>
<proteinExistence type="predicted"/>
<organism evidence="3 4">
    <name type="scientific">Entotheonella factor</name>
    <dbReference type="NCBI Taxonomy" id="1429438"/>
    <lineage>
        <taxon>Bacteria</taxon>
        <taxon>Pseudomonadati</taxon>
        <taxon>Nitrospinota/Tectimicrobiota group</taxon>
        <taxon>Candidatus Tectimicrobiota</taxon>
        <taxon>Candidatus Entotheonellia</taxon>
        <taxon>Candidatus Entotheonellales</taxon>
        <taxon>Candidatus Entotheonellaceae</taxon>
        <taxon>Candidatus Entotheonella</taxon>
    </lineage>
</organism>
<dbReference type="Pfam" id="PF04909">
    <property type="entry name" value="Amidohydro_2"/>
    <property type="match status" value="1"/>
</dbReference>
<evidence type="ECO:0000256" key="1">
    <source>
        <dbReference type="ARBA" id="ARBA00023239"/>
    </source>
</evidence>
<gene>
    <name evidence="3" type="ORF">ETSY1_07885</name>
</gene>
<dbReference type="PANTHER" id="PTHR21240:SF30">
    <property type="entry name" value="AMIDOHYDROLASE-RELATED DOMAIN-CONTAINING PROTEIN-RELATED"/>
    <property type="match status" value="1"/>
</dbReference>
<dbReference type="InterPro" id="IPR006680">
    <property type="entry name" value="Amidohydro-rel"/>
</dbReference>